<comment type="caution">
    <text evidence="1">The sequence shown here is derived from an EMBL/GenBank/DDBJ whole genome shotgun (WGS) entry which is preliminary data.</text>
</comment>
<evidence type="ECO:0000313" key="2">
    <source>
        <dbReference type="Proteomes" id="UP000018842"/>
    </source>
</evidence>
<sequence length="59" mass="6864">MRILFLWNEGSASFQLNFCSHQMQPLFSSIQAFVTAKWSLCFCGMEPLFLWNRTSVSIL</sequence>
<proteinExistence type="predicted"/>
<evidence type="ECO:0000313" key="1">
    <source>
        <dbReference type="EMBL" id="GAE17842.1"/>
    </source>
</evidence>
<dbReference type="Proteomes" id="UP000018842">
    <property type="component" value="Unassembled WGS sequence"/>
</dbReference>
<organism evidence="1 2">
    <name type="scientific">Bacteroides pyogenes DSM 20611 = JCM 6294</name>
    <dbReference type="NCBI Taxonomy" id="1121100"/>
    <lineage>
        <taxon>Bacteria</taxon>
        <taxon>Pseudomonadati</taxon>
        <taxon>Bacteroidota</taxon>
        <taxon>Bacteroidia</taxon>
        <taxon>Bacteroidales</taxon>
        <taxon>Bacteroidaceae</taxon>
        <taxon>Bacteroides</taxon>
    </lineage>
</organism>
<accession>W4PDJ5</accession>
<dbReference type="AlphaFoldDB" id="W4PDJ5"/>
<protein>
    <submittedName>
        <fullName evidence="1">Uncharacterized protein</fullName>
    </submittedName>
</protein>
<dbReference type="EMBL" id="BAIR01000003">
    <property type="protein sequence ID" value="GAE17842.1"/>
    <property type="molecule type" value="Genomic_DNA"/>
</dbReference>
<name>W4PDJ5_9BACE</name>
<gene>
    <name evidence="1" type="ORF">JCM6294_645</name>
</gene>
<reference evidence="2" key="1">
    <citation type="journal article" date="2014" name="Genome">
        <title>Draft Genome Sequences of Three Strains of Bacteroides pyogenes Isolated from a Cat and Swine.</title>
        <authorList>
            <person name="Sakamoto M."/>
            <person name="Oshima K."/>
            <person name="Suda W."/>
            <person name="Kitamura K."/>
            <person name="Iida T."/>
            <person name="Hattori M."/>
            <person name="Ohkuma M."/>
        </authorList>
    </citation>
    <scope>NUCLEOTIDE SEQUENCE [LARGE SCALE GENOMIC DNA]</scope>
    <source>
        <strain evidence="2">JCM 6294</strain>
    </source>
</reference>